<evidence type="ECO:0000313" key="8">
    <source>
        <dbReference type="EMBL" id="CAL4805230.1"/>
    </source>
</evidence>
<reference evidence="7" key="1">
    <citation type="submission" date="2022-10" db="EMBL/GenBank/DDBJ databases">
        <authorList>
            <person name="Chen Y."/>
            <person name="Dougan E. K."/>
            <person name="Chan C."/>
            <person name="Rhodes N."/>
            <person name="Thang M."/>
        </authorList>
    </citation>
    <scope>NUCLEOTIDE SEQUENCE</scope>
</reference>
<evidence type="ECO:0000256" key="2">
    <source>
        <dbReference type="ARBA" id="ARBA00022692"/>
    </source>
</evidence>
<organism evidence="7">
    <name type="scientific">Cladocopium goreaui</name>
    <dbReference type="NCBI Taxonomy" id="2562237"/>
    <lineage>
        <taxon>Eukaryota</taxon>
        <taxon>Sar</taxon>
        <taxon>Alveolata</taxon>
        <taxon>Dinophyceae</taxon>
        <taxon>Suessiales</taxon>
        <taxon>Symbiodiniaceae</taxon>
        <taxon>Cladocopium</taxon>
    </lineage>
</organism>
<evidence type="ECO:0000313" key="9">
    <source>
        <dbReference type="Proteomes" id="UP001152797"/>
    </source>
</evidence>
<dbReference type="InterPro" id="IPR018247">
    <property type="entry name" value="EF_Hand_1_Ca_BS"/>
</dbReference>
<keyword evidence="9" id="KW-1185">Reference proteome</keyword>
<feature type="transmembrane region" description="Helical" evidence="5">
    <location>
        <begin position="251"/>
        <end position="272"/>
    </location>
</feature>
<feature type="transmembrane region" description="Helical" evidence="5">
    <location>
        <begin position="199"/>
        <end position="221"/>
    </location>
</feature>
<evidence type="ECO:0000313" key="7">
    <source>
        <dbReference type="EMBL" id="CAI4017918.1"/>
    </source>
</evidence>
<evidence type="ECO:0000256" key="3">
    <source>
        <dbReference type="ARBA" id="ARBA00022989"/>
    </source>
</evidence>
<evidence type="ECO:0000256" key="4">
    <source>
        <dbReference type="ARBA" id="ARBA00023136"/>
    </source>
</evidence>
<accession>A0A9P1M368</accession>
<feature type="transmembrane region" description="Helical" evidence="5">
    <location>
        <begin position="153"/>
        <end position="178"/>
    </location>
</feature>
<dbReference type="OrthoDB" id="486838at2759"/>
<dbReference type="PANTHER" id="PTHR10037:SF62">
    <property type="entry name" value="SODIUM CHANNEL PROTEIN 60E"/>
    <property type="match status" value="1"/>
</dbReference>
<sequence>MRAGALAAAHAPALQSIQRSQEDADGIDGASKEFILKRLKSSPSGILDVKQSPKWLKLDRIHRGHVVAQTEVDWILTPQANLLIAVVIAFQSFLLGAEVSLELDAQQDGLNMPLRWSIAFEFLDVVLLLVFSVEYALRCHALQMRFVTSFAGIIDLLLLVTGVFSAVVVAIDLASGVSDNLMMAVQSARRLRILRIGRILSIFPALSMLIKGLIGTMVAIMDSMILVGMMSSVGALVCCEAMGREVPFEELFGSVGSSFLIHLQLVLVEAWPDIAEVMMQNHPLWALYVIAFLILSNFTILNVVTGVVCDGVLELASGKPPSSAQEQYLKFEALRDEIRDVYQIGPKDILGQLDRRGYVALLKSLGAKVLLDKMHIALPSTKDLENVLDTDHNRSISLEELQEGLMRLRGSRVNLIGLDLQCRLFRNFWSATAAMWQAESSSKTASRRATQRLSDRIDGMEINAINELEAEPNFRREQQLSELQGVFDHLDKLRESLEALNSLNQQCQCQEEMSPLSPVSVRHTGTQTEKSQASFIPMVPDNDAGARPLGLPIQTRPGPLGPLPPDWLGYFRANSVVNTGAIVEVLQFLSSNAGWSPNTPIMLGRGIIAEQHGVTMPALSWGGDMLEVIWSSRGIFMNRPALQRTTALMTGRAGREMPMAIADLTRLFIPQLPVLQSGLVFAFGGDNHMQGLAEFVFAAALRARDPELKLRWMPNQVERFMEGEMLLERFAFRLASAIFGWSKIDWKKAGGKPLKRRAGFQRPLLKRFSQGRTKLWGSCLWKDVQQLRCQRSLLPQCILVFHPVDSAELMRDLHYTVSRTACLAAPNLKAPGVPLANAPAPHRAVIHRGQLFTKAYSSQPTSAHRVDSGASPWCQTVTKNRRLLSRLVSFSWSPRPSRSSRSAELVSGRGKHRPCPKLHFAPRLRPAWENFEKPLALHRDEWVRGPSGQVRLKHPVTILLSLPNSGTTWIMTVLEAAQKHKGCIAGTSDILHPNCNGLLMKELSKVAGAPDHDSWPNIFESPPAAAMDFLFELVTDQLHGKALSEVQQMRLTGATLAGEPLHPALVWPWKGLMAPQHDATRIGLVLTKEIINVFQVSKYLEMRHRSGLRPDIVAFALYRHRAHCFPMSNVSLALCKECWYHQMLRAFETADFSSDPAMRGIQRFWLSRGHLVGGRSGPSGMVFAHLVAWFPLLRAQPFGLRVLDYARLLVLDRLELRKYLNETLPGNLIRNPGVEALAESFLAFRFDDPPGFLAKRERSYHKLGAEPFARAAIAEMQRLAPHLDLSLLSQSFLTNINPNRKNINTKNALLIFTYI</sequence>
<proteinExistence type="predicted"/>
<feature type="transmembrane region" description="Helical" evidence="5">
    <location>
        <begin position="284"/>
        <end position="304"/>
    </location>
</feature>
<gene>
    <name evidence="7" type="ORF">C1SCF055_LOCUS42527</name>
</gene>
<evidence type="ECO:0000256" key="1">
    <source>
        <dbReference type="ARBA" id="ARBA00004141"/>
    </source>
</evidence>
<keyword evidence="4 5" id="KW-0472">Membrane</keyword>
<feature type="transmembrane region" description="Helical" evidence="5">
    <location>
        <begin position="113"/>
        <end position="133"/>
    </location>
</feature>
<dbReference type="InterPro" id="IPR027359">
    <property type="entry name" value="Volt_channel_dom_sf"/>
</dbReference>
<dbReference type="GO" id="GO:0005248">
    <property type="term" value="F:voltage-gated sodium channel activity"/>
    <property type="evidence" value="ECO:0007669"/>
    <property type="project" value="TreeGrafter"/>
</dbReference>
<dbReference type="InterPro" id="IPR005821">
    <property type="entry name" value="Ion_trans_dom"/>
</dbReference>
<keyword evidence="2 5" id="KW-0812">Transmembrane</keyword>
<dbReference type="Pfam" id="PF00520">
    <property type="entry name" value="Ion_trans"/>
    <property type="match status" value="1"/>
</dbReference>
<feature type="domain" description="Ion transport" evidence="6">
    <location>
        <begin position="82"/>
        <end position="311"/>
    </location>
</feature>
<dbReference type="PROSITE" id="PS00018">
    <property type="entry name" value="EF_HAND_1"/>
    <property type="match status" value="1"/>
</dbReference>
<dbReference type="InterPro" id="IPR043203">
    <property type="entry name" value="VGCC_Ca_Na"/>
</dbReference>
<dbReference type="EMBL" id="CAMXCT030006664">
    <property type="protein sequence ID" value="CAL4805230.1"/>
    <property type="molecule type" value="Genomic_DNA"/>
</dbReference>
<reference evidence="8 9" key="2">
    <citation type="submission" date="2024-05" db="EMBL/GenBank/DDBJ databases">
        <authorList>
            <person name="Chen Y."/>
            <person name="Shah S."/>
            <person name="Dougan E. K."/>
            <person name="Thang M."/>
            <person name="Chan C."/>
        </authorList>
    </citation>
    <scope>NUCLEOTIDE SEQUENCE [LARGE SCALE GENOMIC DNA]</scope>
</reference>
<dbReference type="Gene3D" id="1.10.287.70">
    <property type="match status" value="1"/>
</dbReference>
<comment type="subcellular location">
    <subcellularLocation>
        <location evidence="1">Membrane</location>
        <topology evidence="1">Multi-pass membrane protein</topology>
    </subcellularLocation>
</comment>
<protein>
    <recommendedName>
        <fullName evidence="6">Ion transport domain-containing protein</fullName>
    </recommendedName>
</protein>
<name>A0A9P1M368_9DINO</name>
<dbReference type="EMBL" id="CAMXCT020006664">
    <property type="protein sequence ID" value="CAL1171293.1"/>
    <property type="molecule type" value="Genomic_DNA"/>
</dbReference>
<keyword evidence="3 5" id="KW-1133">Transmembrane helix</keyword>
<dbReference type="GO" id="GO:0001518">
    <property type="term" value="C:voltage-gated sodium channel complex"/>
    <property type="evidence" value="ECO:0007669"/>
    <property type="project" value="TreeGrafter"/>
</dbReference>
<dbReference type="SUPFAM" id="SSF81324">
    <property type="entry name" value="Voltage-gated potassium channels"/>
    <property type="match status" value="1"/>
</dbReference>
<dbReference type="EMBL" id="CAMXCT010006664">
    <property type="protein sequence ID" value="CAI4017918.1"/>
    <property type="molecule type" value="Genomic_DNA"/>
</dbReference>
<dbReference type="PANTHER" id="PTHR10037">
    <property type="entry name" value="VOLTAGE-GATED CATION CHANNEL CALCIUM AND SODIUM"/>
    <property type="match status" value="1"/>
</dbReference>
<comment type="caution">
    <text evidence="7">The sequence shown here is derived from an EMBL/GenBank/DDBJ whole genome shotgun (WGS) entry which is preliminary data.</text>
</comment>
<dbReference type="Proteomes" id="UP001152797">
    <property type="component" value="Unassembled WGS sequence"/>
</dbReference>
<evidence type="ECO:0000256" key="5">
    <source>
        <dbReference type="SAM" id="Phobius"/>
    </source>
</evidence>
<evidence type="ECO:0000259" key="6">
    <source>
        <dbReference type="Pfam" id="PF00520"/>
    </source>
</evidence>
<dbReference type="Gene3D" id="1.20.120.350">
    <property type="entry name" value="Voltage-gated potassium channels. Chain C"/>
    <property type="match status" value="1"/>
</dbReference>